<dbReference type="RefSeq" id="WP_188387240.1">
    <property type="nucleotide sequence ID" value="NZ_BMFK01000001.1"/>
</dbReference>
<organism evidence="7 8">
    <name type="scientific">Priestia taiwanensis</name>
    <dbReference type="NCBI Taxonomy" id="1347902"/>
    <lineage>
        <taxon>Bacteria</taxon>
        <taxon>Bacillati</taxon>
        <taxon>Bacillota</taxon>
        <taxon>Bacilli</taxon>
        <taxon>Bacillales</taxon>
        <taxon>Bacillaceae</taxon>
        <taxon>Priestia</taxon>
    </lineage>
</organism>
<comment type="subcellular location">
    <subcellularLocation>
        <location evidence="1">Cell membrane</location>
        <topology evidence="1">Multi-pass membrane protein</topology>
    </subcellularLocation>
</comment>
<dbReference type="InterPro" id="IPR001123">
    <property type="entry name" value="LeuE-type"/>
</dbReference>
<reference evidence="7" key="2">
    <citation type="submission" date="2020-09" db="EMBL/GenBank/DDBJ databases">
        <authorList>
            <person name="Sun Q."/>
            <person name="Zhou Y."/>
        </authorList>
    </citation>
    <scope>NUCLEOTIDE SEQUENCE</scope>
    <source>
        <strain evidence="7">CGMCC 1.12698</strain>
    </source>
</reference>
<feature type="transmembrane region" description="Helical" evidence="6">
    <location>
        <begin position="112"/>
        <end position="138"/>
    </location>
</feature>
<dbReference type="GO" id="GO:0015171">
    <property type="term" value="F:amino acid transmembrane transporter activity"/>
    <property type="evidence" value="ECO:0007669"/>
    <property type="project" value="TreeGrafter"/>
</dbReference>
<keyword evidence="8" id="KW-1185">Reference proteome</keyword>
<keyword evidence="2" id="KW-1003">Cell membrane</keyword>
<feature type="transmembrane region" description="Helical" evidence="6">
    <location>
        <begin position="6"/>
        <end position="27"/>
    </location>
</feature>
<name>A0A917AMF6_9BACI</name>
<dbReference type="GO" id="GO:0005886">
    <property type="term" value="C:plasma membrane"/>
    <property type="evidence" value="ECO:0007669"/>
    <property type="project" value="UniProtKB-SubCell"/>
</dbReference>
<accession>A0A917AMF6</accession>
<evidence type="ECO:0000256" key="2">
    <source>
        <dbReference type="ARBA" id="ARBA00022475"/>
    </source>
</evidence>
<dbReference type="PANTHER" id="PTHR30086:SF20">
    <property type="entry name" value="ARGININE EXPORTER PROTEIN ARGO-RELATED"/>
    <property type="match status" value="1"/>
</dbReference>
<dbReference type="PIRSF" id="PIRSF006324">
    <property type="entry name" value="LeuE"/>
    <property type="match status" value="1"/>
</dbReference>
<proteinExistence type="predicted"/>
<protein>
    <submittedName>
        <fullName evidence="7">LysE family translocator</fullName>
    </submittedName>
</protein>
<feature type="transmembrane region" description="Helical" evidence="6">
    <location>
        <begin position="150"/>
        <end position="174"/>
    </location>
</feature>
<comment type="caution">
    <text evidence="7">The sequence shown here is derived from an EMBL/GenBank/DDBJ whole genome shotgun (WGS) entry which is preliminary data.</text>
</comment>
<evidence type="ECO:0000256" key="4">
    <source>
        <dbReference type="ARBA" id="ARBA00022989"/>
    </source>
</evidence>
<dbReference type="Proteomes" id="UP000605259">
    <property type="component" value="Unassembled WGS sequence"/>
</dbReference>
<keyword evidence="5 6" id="KW-0472">Membrane</keyword>
<dbReference type="PANTHER" id="PTHR30086">
    <property type="entry name" value="ARGININE EXPORTER PROTEIN ARGO"/>
    <property type="match status" value="1"/>
</dbReference>
<feature type="transmembrane region" description="Helical" evidence="6">
    <location>
        <begin position="186"/>
        <end position="205"/>
    </location>
</feature>
<evidence type="ECO:0000256" key="5">
    <source>
        <dbReference type="ARBA" id="ARBA00023136"/>
    </source>
</evidence>
<dbReference type="EMBL" id="BMFK01000001">
    <property type="protein sequence ID" value="GGE61042.1"/>
    <property type="molecule type" value="Genomic_DNA"/>
</dbReference>
<dbReference type="AlphaFoldDB" id="A0A917AMF6"/>
<gene>
    <name evidence="7" type="ORF">GCM10007140_09180</name>
</gene>
<reference evidence="7" key="1">
    <citation type="journal article" date="2014" name="Int. J. Syst. Evol. Microbiol.">
        <title>Complete genome sequence of Corynebacterium casei LMG S-19264T (=DSM 44701T), isolated from a smear-ripened cheese.</title>
        <authorList>
            <consortium name="US DOE Joint Genome Institute (JGI-PGF)"/>
            <person name="Walter F."/>
            <person name="Albersmeier A."/>
            <person name="Kalinowski J."/>
            <person name="Ruckert C."/>
        </authorList>
    </citation>
    <scope>NUCLEOTIDE SEQUENCE</scope>
    <source>
        <strain evidence="7">CGMCC 1.12698</strain>
    </source>
</reference>
<dbReference type="Pfam" id="PF01810">
    <property type="entry name" value="LysE"/>
    <property type="match status" value="1"/>
</dbReference>
<evidence type="ECO:0000313" key="7">
    <source>
        <dbReference type="EMBL" id="GGE61042.1"/>
    </source>
</evidence>
<evidence type="ECO:0000256" key="1">
    <source>
        <dbReference type="ARBA" id="ARBA00004651"/>
    </source>
</evidence>
<feature type="transmembrane region" description="Helical" evidence="6">
    <location>
        <begin position="71"/>
        <end position="92"/>
    </location>
</feature>
<sequence>MFDSTTLSMFLVTAIVLIIIPGPDLIFTITQGMSNGRKAALATALGLSFGNIVHTLAAAFGLSLIVQTSVVVFTIFKTAGALYLFYLAYGAFTHRRDAMNMESQTKSNAKALFFRGLLMNILNPKVAIFFLTFLPQFINYEDENVPAQMMILGFIFIVLTAIIFGLLGYFAGFFRDRFLAKSQFNMYMNVTAAVIFVLLGIKLLTTSM</sequence>
<evidence type="ECO:0000256" key="3">
    <source>
        <dbReference type="ARBA" id="ARBA00022692"/>
    </source>
</evidence>
<feature type="transmembrane region" description="Helical" evidence="6">
    <location>
        <begin position="39"/>
        <end position="65"/>
    </location>
</feature>
<keyword evidence="4 6" id="KW-1133">Transmembrane helix</keyword>
<evidence type="ECO:0000256" key="6">
    <source>
        <dbReference type="SAM" id="Phobius"/>
    </source>
</evidence>
<evidence type="ECO:0000313" key="8">
    <source>
        <dbReference type="Proteomes" id="UP000605259"/>
    </source>
</evidence>
<keyword evidence="3 6" id="KW-0812">Transmembrane</keyword>